<dbReference type="FunFam" id="3.30.70.330:FF:000136">
    <property type="entry name" value="poly(U)-binding-splicing factor PUF60 isoform X1"/>
    <property type="match status" value="1"/>
</dbReference>
<dbReference type="SMART" id="SM00360">
    <property type="entry name" value="RRM"/>
    <property type="match status" value="3"/>
</dbReference>
<dbReference type="InterPro" id="IPR035979">
    <property type="entry name" value="RBD_domain_sf"/>
</dbReference>
<evidence type="ECO:0000256" key="7">
    <source>
        <dbReference type="SAM" id="MobiDB-lite"/>
    </source>
</evidence>
<gene>
    <name evidence="9" type="ORF">WMSIL1_LOCUS14966</name>
</gene>
<feature type="domain" description="RRM" evidence="8">
    <location>
        <begin position="95"/>
        <end position="173"/>
    </location>
</feature>
<feature type="compositionally biased region" description="Low complexity" evidence="7">
    <location>
        <begin position="313"/>
        <end position="332"/>
    </location>
</feature>
<dbReference type="EMBL" id="CABIJS010000719">
    <property type="protein sequence ID" value="VUZ57648.1"/>
    <property type="molecule type" value="Genomic_DNA"/>
</dbReference>
<dbReference type="AlphaFoldDB" id="A0A564ZFM4"/>
<evidence type="ECO:0000256" key="4">
    <source>
        <dbReference type="ARBA" id="ARBA00023187"/>
    </source>
</evidence>
<evidence type="ECO:0000256" key="5">
    <source>
        <dbReference type="ARBA" id="ARBA00023242"/>
    </source>
</evidence>
<dbReference type="GO" id="GO:0003723">
    <property type="term" value="F:RNA binding"/>
    <property type="evidence" value="ECO:0007669"/>
    <property type="project" value="UniProtKB-UniRule"/>
</dbReference>
<dbReference type="CDD" id="cd12370">
    <property type="entry name" value="RRM1_PUF60"/>
    <property type="match status" value="1"/>
</dbReference>
<dbReference type="InterPro" id="IPR000504">
    <property type="entry name" value="RRM_dom"/>
</dbReference>
<dbReference type="GO" id="GO:0006376">
    <property type="term" value="P:mRNA splice site recognition"/>
    <property type="evidence" value="ECO:0007669"/>
    <property type="project" value="TreeGrafter"/>
</dbReference>
<protein>
    <recommendedName>
        <fullName evidence="8">RRM domain-containing protein</fullName>
    </recommendedName>
</protein>
<keyword evidence="2" id="KW-0507">mRNA processing</keyword>
<dbReference type="Gene3D" id="3.30.70.330">
    <property type="match status" value="3"/>
</dbReference>
<proteinExistence type="predicted"/>
<dbReference type="Proteomes" id="UP000321570">
    <property type="component" value="Unassembled WGS sequence"/>
</dbReference>
<feature type="domain" description="RRM" evidence="8">
    <location>
        <begin position="428"/>
        <end position="519"/>
    </location>
</feature>
<feature type="domain" description="RRM" evidence="8">
    <location>
        <begin position="192"/>
        <end position="274"/>
    </location>
</feature>
<dbReference type="PANTHER" id="PTHR47330">
    <property type="entry name" value="POLY(U)-BINDING-SPLICING FACTOR PUF60-B-RELATED"/>
    <property type="match status" value="1"/>
</dbReference>
<evidence type="ECO:0000259" key="8">
    <source>
        <dbReference type="PROSITE" id="PS50102"/>
    </source>
</evidence>
<feature type="region of interest" description="Disordered" evidence="7">
    <location>
        <begin position="310"/>
        <end position="332"/>
    </location>
</feature>
<keyword evidence="4" id="KW-0508">mRNA splicing</keyword>
<keyword evidence="10" id="KW-1185">Reference proteome</keyword>
<dbReference type="FunFam" id="3.30.70.330:FF:000382">
    <property type="entry name" value="G-patch domain-containing protein"/>
    <property type="match status" value="1"/>
</dbReference>
<dbReference type="GO" id="GO:0000380">
    <property type="term" value="P:alternative mRNA splicing, via spliceosome"/>
    <property type="evidence" value="ECO:0007669"/>
    <property type="project" value="TreeGrafter"/>
</dbReference>
<dbReference type="InterPro" id="IPR012677">
    <property type="entry name" value="Nucleotide-bd_a/b_plait_sf"/>
</dbReference>
<evidence type="ECO:0000256" key="1">
    <source>
        <dbReference type="ARBA" id="ARBA00004123"/>
    </source>
</evidence>
<reference evidence="9 10" key="1">
    <citation type="submission" date="2019-07" db="EMBL/GenBank/DDBJ databases">
        <authorList>
            <person name="Jastrzebski P J."/>
            <person name="Paukszto L."/>
            <person name="Jastrzebski P J."/>
        </authorList>
    </citation>
    <scope>NUCLEOTIDE SEQUENCE [LARGE SCALE GENOMIC DNA]</scope>
    <source>
        <strain evidence="9 10">WMS-il1</strain>
    </source>
</reference>
<evidence type="ECO:0000313" key="10">
    <source>
        <dbReference type="Proteomes" id="UP000321570"/>
    </source>
</evidence>
<dbReference type="SMART" id="SM00361">
    <property type="entry name" value="RRM_1"/>
    <property type="match status" value="2"/>
</dbReference>
<evidence type="ECO:0000256" key="2">
    <source>
        <dbReference type="ARBA" id="ARBA00022664"/>
    </source>
</evidence>
<dbReference type="GO" id="GO:0000381">
    <property type="term" value="P:regulation of alternative mRNA splicing, via spliceosome"/>
    <property type="evidence" value="ECO:0007669"/>
    <property type="project" value="TreeGrafter"/>
</dbReference>
<dbReference type="InterPro" id="IPR051974">
    <property type="entry name" value="PUF60_regulator"/>
</dbReference>
<accession>A0A564ZFM4</accession>
<keyword evidence="5" id="KW-0539">Nucleus</keyword>
<dbReference type="SUPFAM" id="SSF54928">
    <property type="entry name" value="RNA-binding domain, RBD"/>
    <property type="match status" value="2"/>
</dbReference>
<dbReference type="Pfam" id="PF00076">
    <property type="entry name" value="RRM_1"/>
    <property type="match status" value="2"/>
</dbReference>
<comment type="subcellular location">
    <subcellularLocation>
        <location evidence="1">Nucleus</location>
    </subcellularLocation>
</comment>
<evidence type="ECO:0000256" key="6">
    <source>
        <dbReference type="PROSITE-ProRule" id="PRU00176"/>
    </source>
</evidence>
<dbReference type="InterPro" id="IPR034209">
    <property type="entry name" value="PUF60_RRM1"/>
</dbReference>
<dbReference type="InterPro" id="IPR003954">
    <property type="entry name" value="RRM_euk-type"/>
</dbReference>
<keyword evidence="3 6" id="KW-0694">RNA-binding</keyword>
<evidence type="ECO:0000256" key="3">
    <source>
        <dbReference type="ARBA" id="ARBA00022884"/>
    </source>
</evidence>
<evidence type="ECO:0000313" key="9">
    <source>
        <dbReference type="EMBL" id="VUZ57648.1"/>
    </source>
</evidence>
<name>A0A564ZFM4_HYMDI</name>
<organism evidence="9 10">
    <name type="scientific">Hymenolepis diminuta</name>
    <name type="common">Rat tapeworm</name>
    <dbReference type="NCBI Taxonomy" id="6216"/>
    <lineage>
        <taxon>Eukaryota</taxon>
        <taxon>Metazoa</taxon>
        <taxon>Spiralia</taxon>
        <taxon>Lophotrochozoa</taxon>
        <taxon>Platyhelminthes</taxon>
        <taxon>Cestoda</taxon>
        <taxon>Eucestoda</taxon>
        <taxon>Cyclophyllidea</taxon>
        <taxon>Hymenolepididae</taxon>
        <taxon>Hymenolepis</taxon>
    </lineage>
</organism>
<dbReference type="PANTHER" id="PTHR47330:SF1">
    <property type="entry name" value="POLY(U)-BINDING-SPLICING FACTOR PUF60"/>
    <property type="match status" value="1"/>
</dbReference>
<sequence length="529" mass="56777">MFNVDDLAYINAYRKSVTSNIGPDSREPIVYGKDVKEVPPFQLITLSAEQKAAVDRAKKYALEQSIQNAVRKQMTQLQTQDMNNIKQTQALVLLSRIYVGSISFEIGEEEIRKAFSPYGPIKSISLSWDAALQKHKGFAFVEFEVPEAASLVLEQMNGFMIAGRGIKVGRPSNAPQTSSLEAELRQDPSNKCRIYIAGVHPKLSEGDIQTVFEAFGTVRSCYLEPDVKFGQPEINHKGYGWIEFETEEAALAAVTNMNGFEIAQTILRVGRAITPKSAIAGGSTVPSASATAAVQAAAASISARVSALEHENASQSSNDASVSSTTSFSAAPAVPTTSSSGFSIGLGPGVPVPPPGIFIPPGLVGIPPQSAPSGVPAPVGSSATAGARWDEEDIAMTTQQPGQNGVPVDDAYSPSAVSPVHLEYELSRVILLENMVTPEEVDPDLEEEVAEECRKFGHILRVLVYVKQPSGEDENGTSNTAAVRIFVHFDSHAAAVNAVHALNGRFFAGREIAARLYPDEEFQMRNLDL</sequence>
<dbReference type="PROSITE" id="PS50102">
    <property type="entry name" value="RRM"/>
    <property type="match status" value="3"/>
</dbReference>
<dbReference type="GO" id="GO:0071011">
    <property type="term" value="C:precatalytic spliceosome"/>
    <property type="evidence" value="ECO:0007669"/>
    <property type="project" value="TreeGrafter"/>
</dbReference>
<dbReference type="GO" id="GO:0071013">
    <property type="term" value="C:catalytic step 2 spliceosome"/>
    <property type="evidence" value="ECO:0007669"/>
    <property type="project" value="TreeGrafter"/>
</dbReference>